<dbReference type="OrthoDB" id="6072119at2"/>
<dbReference type="RefSeq" id="WP_008738383.1">
    <property type="nucleotide sequence ID" value="NZ_CP004387.1"/>
</dbReference>
<dbReference type="STRING" id="391936.S7S_04300"/>
<proteinExistence type="predicted"/>
<protein>
    <submittedName>
        <fullName evidence="2">Uncharacterized protein</fullName>
    </submittedName>
</protein>
<gene>
    <name evidence="2" type="ORF">S7S_04300</name>
</gene>
<dbReference type="AlphaFoldDB" id="A0A0B4XLN5"/>
<feature type="chain" id="PRO_5002111978" evidence="1">
    <location>
        <begin position="22"/>
        <end position="628"/>
    </location>
</feature>
<sequence length="628" mass="69547">MKRFCLLAWLLLCGPLAPLHADTPAPVMPEPGISDRFLDTFLRLYEADPGALVRYANALRAVKPAQLQRAMEGLDTTSFTYLYPMVISAAELPALNSLPLEALSLMAVRGGTLKPIPFQFDEYDQEGLIWIEGVSRNAPDGEPGKLDGLDELVFMYRDGGREQYDPARHGSHSGLLLREIRLTSPRNADRFVYLVRDNPDRSTARYVDIDLDAGTLRTTVMTLDFNPKNLANIQQVTARVGEHADENVFDTLHLNLSTGILNRNLRVNLDTRKNIRALPLGVKQGPVRASVLLRARIWYFGLPTLFSHHLHVHLYEQGAVIPVQLAVSSLGAVKYLLSLLREPEATLTVDLHQVQGARTTFDSAWHERLTGVVDGEMSLYEQSLNHHRMPGDWLMLDSTRGWSMFFVNRIPITEGGLFDAFLTGSELSMLYLDDPGASTDYQQFSGATPRLGFRANGLPEPALALLAAAPRMPRSVKTLGDALLHLQDTAQQGALDDYDRIVSEVLAGLVARGQYTTVAALTDAYLHDMSRLRFTGIPEPVLADIFRAAMQRAMTDPATIDHAALLSAMKTEAEARGVNLAALRHATMDLALWFPNSPGPDGPKDFYWQVEHPPRADVAPVPVLSHRE</sequence>
<name>A0A0B4XLN5_9GAMM</name>
<keyword evidence="3" id="KW-1185">Reference proteome</keyword>
<evidence type="ECO:0000256" key="1">
    <source>
        <dbReference type="SAM" id="SignalP"/>
    </source>
</evidence>
<evidence type="ECO:0000313" key="2">
    <source>
        <dbReference type="EMBL" id="AJD47282.1"/>
    </source>
</evidence>
<reference evidence="2 3" key="1">
    <citation type="journal article" date="2012" name="J. Bacteriol.">
        <title>Genome sequence of an alkane-degrading bacterium, Alcanivorax pacificus type strain W11-5, isolated from deep sea sediment.</title>
        <authorList>
            <person name="Lai Q."/>
            <person name="Shao Z."/>
        </authorList>
    </citation>
    <scope>NUCLEOTIDE SEQUENCE [LARGE SCALE GENOMIC DNA]</scope>
    <source>
        <strain evidence="2 3">W11-5</strain>
    </source>
</reference>
<accession>A0A0B4XLN5</accession>
<feature type="signal peptide" evidence="1">
    <location>
        <begin position="1"/>
        <end position="21"/>
    </location>
</feature>
<dbReference type="KEGG" id="apac:S7S_04300"/>
<dbReference type="EMBL" id="CP004387">
    <property type="protein sequence ID" value="AJD47282.1"/>
    <property type="molecule type" value="Genomic_DNA"/>
</dbReference>
<evidence type="ECO:0000313" key="3">
    <source>
        <dbReference type="Proteomes" id="UP000006764"/>
    </source>
</evidence>
<dbReference type="Proteomes" id="UP000006764">
    <property type="component" value="Chromosome"/>
</dbReference>
<organism evidence="2 3">
    <name type="scientific">Isoalcanivorax pacificus W11-5</name>
    <dbReference type="NCBI Taxonomy" id="391936"/>
    <lineage>
        <taxon>Bacteria</taxon>
        <taxon>Pseudomonadati</taxon>
        <taxon>Pseudomonadota</taxon>
        <taxon>Gammaproteobacteria</taxon>
        <taxon>Oceanospirillales</taxon>
        <taxon>Alcanivoracaceae</taxon>
        <taxon>Isoalcanivorax</taxon>
    </lineage>
</organism>
<keyword evidence="1" id="KW-0732">Signal</keyword>
<dbReference type="HOGENOM" id="CLU_435255_0_0_6"/>